<dbReference type="PANTHER" id="PTHR48258:SF14">
    <property type="entry name" value="OS02G0583300 PROTEIN"/>
    <property type="match status" value="1"/>
</dbReference>
<gene>
    <name evidence="5" type="ORF">OSB04_009671</name>
</gene>
<dbReference type="InterPro" id="IPR025452">
    <property type="entry name" value="DUF4218"/>
</dbReference>
<evidence type="ECO:0000256" key="1">
    <source>
        <dbReference type="SAM" id="MobiDB-lite"/>
    </source>
</evidence>
<feature type="compositionally biased region" description="Polar residues" evidence="1">
    <location>
        <begin position="1439"/>
        <end position="1451"/>
    </location>
</feature>
<evidence type="ECO:0000259" key="3">
    <source>
        <dbReference type="Pfam" id="PF13960"/>
    </source>
</evidence>
<dbReference type="Pfam" id="PF13960">
    <property type="entry name" value="DUF4218"/>
    <property type="match status" value="1"/>
</dbReference>
<evidence type="ECO:0000259" key="2">
    <source>
        <dbReference type="Pfam" id="PF13952"/>
    </source>
</evidence>
<feature type="domain" description="Transposase-associated" evidence="4">
    <location>
        <begin position="50"/>
        <end position="121"/>
    </location>
</feature>
<reference evidence="5" key="1">
    <citation type="submission" date="2023-03" db="EMBL/GenBank/DDBJ databases">
        <title>Chromosome-scale reference genome and RAD-based genetic map of yellow starthistle (Centaurea solstitialis) reveal putative structural variation and QTLs associated with invader traits.</title>
        <authorList>
            <person name="Reatini B."/>
            <person name="Cang F.A."/>
            <person name="Jiang Q."/>
            <person name="Mckibben M.T.W."/>
            <person name="Barker M.S."/>
            <person name="Rieseberg L.H."/>
            <person name="Dlugosch K.M."/>
        </authorList>
    </citation>
    <scope>NUCLEOTIDE SEQUENCE</scope>
    <source>
        <strain evidence="5">CAN-66</strain>
        <tissue evidence="5">Leaf</tissue>
    </source>
</reference>
<feature type="compositionally biased region" description="Basic and acidic residues" evidence="1">
    <location>
        <begin position="1152"/>
        <end position="1161"/>
    </location>
</feature>
<name>A0AA38TP39_9ASTR</name>
<feature type="region of interest" description="Disordered" evidence="1">
    <location>
        <begin position="1432"/>
        <end position="1500"/>
    </location>
</feature>
<evidence type="ECO:0000259" key="4">
    <source>
        <dbReference type="Pfam" id="PF13963"/>
    </source>
</evidence>
<evidence type="ECO:0000313" key="5">
    <source>
        <dbReference type="EMBL" id="KAJ9555057.1"/>
    </source>
</evidence>
<feature type="compositionally biased region" description="Acidic residues" evidence="1">
    <location>
        <begin position="1480"/>
        <end position="1500"/>
    </location>
</feature>
<dbReference type="InterPro" id="IPR025312">
    <property type="entry name" value="DUF4216"/>
</dbReference>
<evidence type="ECO:0008006" key="7">
    <source>
        <dbReference type="Google" id="ProtNLM"/>
    </source>
</evidence>
<dbReference type="Pfam" id="PF13963">
    <property type="entry name" value="Transpos_assoc"/>
    <property type="match status" value="1"/>
</dbReference>
<accession>A0AA38TP39</accession>
<comment type="caution">
    <text evidence="5">The sequence shown here is derived from an EMBL/GenBank/DDBJ whole genome shotgun (WGS) entry which is preliminary data.</text>
</comment>
<proteinExistence type="predicted"/>
<feature type="domain" description="DUF4218" evidence="3">
    <location>
        <begin position="703"/>
        <end position="815"/>
    </location>
</feature>
<feature type="domain" description="DUF4216" evidence="2">
    <location>
        <begin position="960"/>
        <end position="1023"/>
    </location>
</feature>
<dbReference type="Pfam" id="PF13952">
    <property type="entry name" value="DUF4216"/>
    <property type="match status" value="1"/>
</dbReference>
<evidence type="ECO:0000313" key="6">
    <source>
        <dbReference type="Proteomes" id="UP001172457"/>
    </source>
</evidence>
<feature type="region of interest" description="Disordered" evidence="1">
    <location>
        <begin position="1334"/>
        <end position="1355"/>
    </location>
</feature>
<dbReference type="InterPro" id="IPR004252">
    <property type="entry name" value="Probable_transposase_24"/>
</dbReference>
<protein>
    <recommendedName>
        <fullName evidence="7">Transposase</fullName>
    </recommendedName>
</protein>
<dbReference type="Proteomes" id="UP001172457">
    <property type="component" value="Chromosome 3"/>
</dbReference>
<organism evidence="5 6">
    <name type="scientific">Centaurea solstitialis</name>
    <name type="common">yellow star-thistle</name>
    <dbReference type="NCBI Taxonomy" id="347529"/>
    <lineage>
        <taxon>Eukaryota</taxon>
        <taxon>Viridiplantae</taxon>
        <taxon>Streptophyta</taxon>
        <taxon>Embryophyta</taxon>
        <taxon>Tracheophyta</taxon>
        <taxon>Spermatophyta</taxon>
        <taxon>Magnoliopsida</taxon>
        <taxon>eudicotyledons</taxon>
        <taxon>Gunneridae</taxon>
        <taxon>Pentapetalae</taxon>
        <taxon>asterids</taxon>
        <taxon>campanulids</taxon>
        <taxon>Asterales</taxon>
        <taxon>Asteraceae</taxon>
        <taxon>Carduoideae</taxon>
        <taxon>Cardueae</taxon>
        <taxon>Centaureinae</taxon>
        <taxon>Centaurea</taxon>
    </lineage>
</organism>
<dbReference type="PANTHER" id="PTHR48258">
    <property type="entry name" value="DUF4218 DOMAIN-CONTAINING PROTEIN-RELATED"/>
    <property type="match status" value="1"/>
</dbReference>
<dbReference type="Pfam" id="PF02992">
    <property type="entry name" value="Transposase_21"/>
    <property type="match status" value="1"/>
</dbReference>
<dbReference type="EMBL" id="JARYMX010000003">
    <property type="protein sequence ID" value="KAJ9555057.1"/>
    <property type="molecule type" value="Genomic_DNA"/>
</dbReference>
<dbReference type="Pfam" id="PF03004">
    <property type="entry name" value="Transposase_24"/>
    <property type="match status" value="1"/>
</dbReference>
<keyword evidence="6" id="KW-1185">Reference proteome</keyword>
<sequence>MGTAIRSCLIADRWCLKEEHILCYHHFTCQKDSVIIFSLLLGCIMSIDKTWTTLPPTRKEFWEGLDSFVERAKSCVDSGGRIRCPCKKCVNSILMDMTTMKNHVSRFGFSRLYDTWIYHGESRTPPVVNDVAPSNEMAGAIDDIMGEHMENDTNHVEGNSDTDGRGVDDGFLKLLEEVNAELYPGCTRFSSLDFIAKLMHIKVNNKWTDGSFDQLLELLQSAFPDENRVPSSHYIAKKKLKKIGLGYESIHVCKNDCILFWKEHESLQHCPVCRESRWVNKNTKGKKVAHKVLRYFPLTSRLQRLYCSRHTAKNMIWHNTGRSEDGVMRHPVDGSSWKEFDMKYPNFSKEPRNVRLGLAADGFNPFGNMSSAHSTWPVVVTTYNLPPWLCMKESSFMLTLLIPGPKSPGKDMDVFLRPLVEELKHLWNTGVRTKDAVTNTFFTMKAMLLWTINDFPARSSLSGWSGQGYKACPTCNEDTPPCHPDDPWRTSLEFNGQHKIRAPPRQFSNEEIKAQLDRLPTRTPGKHPGFGGVKRKREDFELNWSKRNIFFELEYWSSLQLKHNLDVMHIEKNVCDSLLGTLLMNDKSKDTTNARIDLENLKIRKPLWLQKRGNKFFKPQPKYSFTDVDRKLFCQFIKGIKLPDGFGSNISKKVTDNDTNIVGLKSHDCHILMQRLIPIGVRGFLAKDKSTPIVELCNIFKQLCSRTLMVEDMRKAKAAIVTILCKLEMIYPPAFFDIMVHLVLHLPDEAICGGPVYMRWMYPFERYMKKLKHYVRNKARPEGSIAEGYVAEEALTFCSMYLQDVQTRFNRPERNEDVIVEKTKLWVFESKCRPTSGTQAKHLDVSDKKNLEWFVLDSCEEVRQYMNSEFKAECPQSELKTEFPTWFLNKVYEMKTQNSPLFHEELSALSMGVRAIASTYTACIVNGVRFMVLSCDAQRTTQNSGVLVEGESGEKYYEIIELHYPCGYSTVLFRCKWFDTRSGVRCENNITSIDTRREWHKEDQLIFATQAKQVFYIREPSRGDQSNNHRWIVENVNHRKIWDLPINEARIEDVNNDSAENVDVVHNSCSSNCRFVIDLGRFFDHSVQSTGEVEVSVPTHTVNEVSDEEIGFDENDSDDDCEMSEGDTEMIAMAFIWILALYLMADVMGRGHDGDGSEDPPRLGGRLRGQHEEDAVPPTKRRGKGKNLMLKPTWEANGKRPLPLEYDGTTFTLVGPTSTLLTREASLYMVQNTPLDKESWKKVPEAEKNALYTHLQIFWKILGTESLGRVLSLLYLGCTEIVRTTSKKFFWKREDTMIWRQQGLTTPPPPPPDEMSGENWNKVIDFFCTDKHKRRSDQNKVNKAKQVVPNRGGTSSYSNACHKFNKSKIQNYGDVHRLKDGTFDNPRSEEQYNALLHELNLETQNCSSSNNSTSVDEASIFERVLGARRGHIKGVGYKPSQTTSSAQSRVSRPTHPSKLDRLLSNPRFKEAMAALVDSFSNEDDEAMEDDEATEDDNREE</sequence>
<dbReference type="InterPro" id="IPR029480">
    <property type="entry name" value="Transpos_assoc"/>
</dbReference>
<dbReference type="InterPro" id="IPR004242">
    <property type="entry name" value="Transposase_21"/>
</dbReference>
<feature type="region of interest" description="Disordered" evidence="1">
    <location>
        <begin position="1152"/>
        <end position="1186"/>
    </location>
</feature>